<dbReference type="PANTHER" id="PTHR10381">
    <property type="entry name" value="ATP-DEPENDENT CLP PROTEASE PROTEOLYTIC SUBUNIT"/>
    <property type="match status" value="1"/>
</dbReference>
<evidence type="ECO:0000256" key="2">
    <source>
        <dbReference type="RuleBase" id="RU003567"/>
    </source>
</evidence>
<organism evidence="3 4">
    <name type="scientific">Candidatus Giovannonibacteria bacterium GW2011_GWB1_44_23</name>
    <dbReference type="NCBI Taxonomy" id="1618652"/>
    <lineage>
        <taxon>Bacteria</taxon>
        <taxon>Candidatus Giovannoniibacteriota</taxon>
    </lineage>
</organism>
<dbReference type="PANTHER" id="PTHR10381:SF11">
    <property type="entry name" value="ATP-DEPENDENT CLP PROTEASE PROTEOLYTIC SUBUNIT, MITOCHONDRIAL"/>
    <property type="match status" value="1"/>
</dbReference>
<dbReference type="InterPro" id="IPR001907">
    <property type="entry name" value="ClpP"/>
</dbReference>
<keyword evidence="3" id="KW-0645">Protease</keyword>
<dbReference type="EMBL" id="LCIN01000008">
    <property type="protein sequence ID" value="KKT57048.1"/>
    <property type="molecule type" value="Genomic_DNA"/>
</dbReference>
<proteinExistence type="inferred from homology"/>
<dbReference type="Proteomes" id="UP000033977">
    <property type="component" value="Unassembled WGS sequence"/>
</dbReference>
<keyword evidence="3" id="KW-0378">Hydrolase</keyword>
<dbReference type="GO" id="GO:0004252">
    <property type="term" value="F:serine-type endopeptidase activity"/>
    <property type="evidence" value="ECO:0007669"/>
    <property type="project" value="InterPro"/>
</dbReference>
<accession>A0A0G1IDZ6</accession>
<evidence type="ECO:0000313" key="3">
    <source>
        <dbReference type="EMBL" id="KKT57048.1"/>
    </source>
</evidence>
<evidence type="ECO:0000313" key="4">
    <source>
        <dbReference type="Proteomes" id="UP000033977"/>
    </source>
</evidence>
<protein>
    <recommendedName>
        <fullName evidence="2">ATP-dependent Clp protease proteolytic subunit</fullName>
    </recommendedName>
</protein>
<dbReference type="GO" id="GO:0009368">
    <property type="term" value="C:endopeptidase Clp complex"/>
    <property type="evidence" value="ECO:0007669"/>
    <property type="project" value="TreeGrafter"/>
</dbReference>
<dbReference type="GO" id="GO:0051117">
    <property type="term" value="F:ATPase binding"/>
    <property type="evidence" value="ECO:0007669"/>
    <property type="project" value="TreeGrafter"/>
</dbReference>
<evidence type="ECO:0000256" key="1">
    <source>
        <dbReference type="ARBA" id="ARBA00007039"/>
    </source>
</evidence>
<dbReference type="AlphaFoldDB" id="A0A0G1IDZ6"/>
<comment type="caution">
    <text evidence="3">The sequence shown here is derived from an EMBL/GenBank/DDBJ whole genome shotgun (WGS) entry which is preliminary data.</text>
</comment>
<gene>
    <name evidence="3" type="ORF">UW49_C0008G0010</name>
</gene>
<dbReference type="GO" id="GO:0006515">
    <property type="term" value="P:protein quality control for misfolded or incompletely synthesized proteins"/>
    <property type="evidence" value="ECO:0007669"/>
    <property type="project" value="TreeGrafter"/>
</dbReference>
<reference evidence="3 4" key="1">
    <citation type="journal article" date="2015" name="Nature">
        <title>rRNA introns, odd ribosomes, and small enigmatic genomes across a large radiation of phyla.</title>
        <authorList>
            <person name="Brown C.T."/>
            <person name="Hug L.A."/>
            <person name="Thomas B.C."/>
            <person name="Sharon I."/>
            <person name="Castelle C.J."/>
            <person name="Singh A."/>
            <person name="Wilkins M.J."/>
            <person name="Williams K.H."/>
            <person name="Banfield J.F."/>
        </authorList>
    </citation>
    <scope>NUCLEOTIDE SEQUENCE [LARGE SCALE GENOMIC DNA]</scope>
</reference>
<dbReference type="PRINTS" id="PR00127">
    <property type="entry name" value="CLPPROTEASEP"/>
</dbReference>
<dbReference type="InterPro" id="IPR023562">
    <property type="entry name" value="ClpP/TepA"/>
</dbReference>
<dbReference type="Pfam" id="PF00574">
    <property type="entry name" value="CLP_protease"/>
    <property type="match status" value="1"/>
</dbReference>
<name>A0A0G1IDZ6_9BACT</name>
<sequence length="208" mass="22859">MVDKETGSDSGLIIVNSMDEKSAKEFREAVFSQSNENSEKPLIVTIDTRGGDVYALASMVETMRSVPNPIITSCSGKAFSAGAILLSYGLKRYCGPHSRIMIHEMVGWTEGNIHEVQADSEEFVRINQCWLGELARNCKIEGGYNALKELIKNSKDNRTIRLTPEEAVKFGIVDGIGIPIIEIAYNLIVTVAPNYEKNGANDEPEKSS</sequence>
<dbReference type="GO" id="GO:0004176">
    <property type="term" value="F:ATP-dependent peptidase activity"/>
    <property type="evidence" value="ECO:0007669"/>
    <property type="project" value="InterPro"/>
</dbReference>
<comment type="similarity">
    <text evidence="1 2">Belongs to the peptidase S14 family.</text>
</comment>
<dbReference type="InterPro" id="IPR029045">
    <property type="entry name" value="ClpP/crotonase-like_dom_sf"/>
</dbReference>
<dbReference type="Gene3D" id="3.90.226.10">
    <property type="entry name" value="2-enoyl-CoA Hydratase, Chain A, domain 1"/>
    <property type="match status" value="1"/>
</dbReference>
<dbReference type="SUPFAM" id="SSF52096">
    <property type="entry name" value="ClpP/crotonase"/>
    <property type="match status" value="1"/>
</dbReference>